<dbReference type="Pfam" id="PF13561">
    <property type="entry name" value="adh_short_C2"/>
    <property type="match status" value="1"/>
</dbReference>
<dbReference type="InterPro" id="IPR002347">
    <property type="entry name" value="SDR_fam"/>
</dbReference>
<reference evidence="1" key="2">
    <citation type="submission" date="2022-06" db="UniProtKB">
        <authorList>
            <consortium name="EnsemblMetazoa"/>
        </authorList>
    </citation>
    <scope>IDENTIFICATION</scope>
    <source>
        <strain evidence="1">p50T (Dazao)</strain>
    </source>
</reference>
<dbReference type="PRINTS" id="PR00081">
    <property type="entry name" value="GDHRDH"/>
</dbReference>
<dbReference type="EnsemblMetazoa" id="XM_038021353.1">
    <property type="protein sequence ID" value="XP_037877281.1"/>
    <property type="gene ID" value="LOC119630826"/>
</dbReference>
<keyword evidence="2" id="KW-1185">Reference proteome</keyword>
<protein>
    <recommendedName>
        <fullName evidence="3">Short-chain dehydrogenase</fullName>
    </recommendedName>
</protein>
<dbReference type="PRINTS" id="PR00080">
    <property type="entry name" value="SDRFAMILY"/>
</dbReference>
<name>A0A8R2R5N0_BOMMO</name>
<dbReference type="Gene3D" id="3.40.50.720">
    <property type="entry name" value="NAD(P)-binding Rossmann-like Domain"/>
    <property type="match status" value="1"/>
</dbReference>
<reference evidence="2" key="1">
    <citation type="journal article" date="2008" name="Insect Biochem. Mol. Biol.">
        <title>The genome of a lepidopteran model insect, the silkworm Bombyx mori.</title>
        <authorList>
            <consortium name="International Silkworm Genome Consortium"/>
        </authorList>
    </citation>
    <scope>NUCLEOTIDE SEQUENCE [LARGE SCALE GENOMIC DNA]</scope>
    <source>
        <strain evidence="2">p50T</strain>
    </source>
</reference>
<accession>A0A8R2R5N0</accession>
<sequence>STVGLFGEKYAPITTVPSSCTATNPWPLVTIAKGGTYGAKLTLVGRNETRLLQTAQLCVARNRLVPLWLSLDLTENGNCERVIDKTIEMYGKIDILVNGAGKIILSSLHDSSMNAFDEIMNINFRVPYHLSLLALPHLIQTKGNIVNIGSSMCKRFKPGLLPYIISKSALETLTKHAAPELVPDGVRINTISPGSTRTNKLANSNSENKLRQKINEVWGQEMPNGQILEPNEVAKLICLAASDVFPNLNGSDLMLDGGACNS</sequence>
<evidence type="ECO:0000313" key="1">
    <source>
        <dbReference type="EnsemblMetazoa" id="XP_037877281.1"/>
    </source>
</evidence>
<dbReference type="Proteomes" id="UP000005204">
    <property type="component" value="Unassembled WGS sequence"/>
</dbReference>
<dbReference type="PANTHER" id="PTHR43975">
    <property type="entry name" value="ZGC:101858"/>
    <property type="match status" value="1"/>
</dbReference>
<dbReference type="PANTHER" id="PTHR43975:SF2">
    <property type="entry name" value="EG:BACR7A4.14 PROTEIN-RELATED"/>
    <property type="match status" value="1"/>
</dbReference>
<dbReference type="SUPFAM" id="SSF51735">
    <property type="entry name" value="NAD(P)-binding Rossmann-fold domains"/>
    <property type="match status" value="1"/>
</dbReference>
<organism evidence="1 2">
    <name type="scientific">Bombyx mori</name>
    <name type="common">Silk moth</name>
    <dbReference type="NCBI Taxonomy" id="7091"/>
    <lineage>
        <taxon>Eukaryota</taxon>
        <taxon>Metazoa</taxon>
        <taxon>Ecdysozoa</taxon>
        <taxon>Arthropoda</taxon>
        <taxon>Hexapoda</taxon>
        <taxon>Insecta</taxon>
        <taxon>Pterygota</taxon>
        <taxon>Neoptera</taxon>
        <taxon>Endopterygota</taxon>
        <taxon>Lepidoptera</taxon>
        <taxon>Glossata</taxon>
        <taxon>Ditrysia</taxon>
        <taxon>Bombycoidea</taxon>
        <taxon>Bombycidae</taxon>
        <taxon>Bombycinae</taxon>
        <taxon>Bombyx</taxon>
    </lineage>
</organism>
<evidence type="ECO:0000313" key="2">
    <source>
        <dbReference type="Proteomes" id="UP000005204"/>
    </source>
</evidence>
<dbReference type="AlphaFoldDB" id="A0A8R2R5N0"/>
<evidence type="ECO:0008006" key="3">
    <source>
        <dbReference type="Google" id="ProtNLM"/>
    </source>
</evidence>
<dbReference type="InterPro" id="IPR036291">
    <property type="entry name" value="NAD(P)-bd_dom_sf"/>
</dbReference>
<proteinExistence type="predicted"/>